<name>A0A4Z2IU82_9TELE</name>
<dbReference type="EMBL" id="SRLO01000047">
    <property type="protein sequence ID" value="TNN81371.1"/>
    <property type="molecule type" value="Genomic_DNA"/>
</dbReference>
<accession>A0A4Z2IU82</accession>
<evidence type="ECO:0000313" key="2">
    <source>
        <dbReference type="EMBL" id="TNN81371.1"/>
    </source>
</evidence>
<keyword evidence="3" id="KW-1185">Reference proteome</keyword>
<proteinExistence type="predicted"/>
<gene>
    <name evidence="2" type="ORF">EYF80_008427</name>
</gene>
<organism evidence="2 3">
    <name type="scientific">Liparis tanakae</name>
    <name type="common">Tanaka's snailfish</name>
    <dbReference type="NCBI Taxonomy" id="230148"/>
    <lineage>
        <taxon>Eukaryota</taxon>
        <taxon>Metazoa</taxon>
        <taxon>Chordata</taxon>
        <taxon>Craniata</taxon>
        <taxon>Vertebrata</taxon>
        <taxon>Euteleostomi</taxon>
        <taxon>Actinopterygii</taxon>
        <taxon>Neopterygii</taxon>
        <taxon>Teleostei</taxon>
        <taxon>Neoteleostei</taxon>
        <taxon>Acanthomorphata</taxon>
        <taxon>Eupercaria</taxon>
        <taxon>Perciformes</taxon>
        <taxon>Cottioidei</taxon>
        <taxon>Cottales</taxon>
        <taxon>Liparidae</taxon>
        <taxon>Liparis</taxon>
    </lineage>
</organism>
<reference evidence="2 3" key="1">
    <citation type="submission" date="2019-03" db="EMBL/GenBank/DDBJ databases">
        <title>First draft genome of Liparis tanakae, snailfish: a comprehensive survey of snailfish specific genes.</title>
        <authorList>
            <person name="Kim W."/>
            <person name="Song I."/>
            <person name="Jeong J.-H."/>
            <person name="Kim D."/>
            <person name="Kim S."/>
            <person name="Ryu S."/>
            <person name="Song J.Y."/>
            <person name="Lee S.K."/>
        </authorList>
    </citation>
    <scope>NUCLEOTIDE SEQUENCE [LARGE SCALE GENOMIC DNA]</scope>
    <source>
        <tissue evidence="2">Muscle</tissue>
    </source>
</reference>
<comment type="caution">
    <text evidence="2">The sequence shown here is derived from an EMBL/GenBank/DDBJ whole genome shotgun (WGS) entry which is preliminary data.</text>
</comment>
<feature type="region of interest" description="Disordered" evidence="1">
    <location>
        <begin position="1"/>
        <end position="31"/>
    </location>
</feature>
<protein>
    <submittedName>
        <fullName evidence="2">Uncharacterized protein</fullName>
    </submittedName>
</protein>
<evidence type="ECO:0000256" key="1">
    <source>
        <dbReference type="SAM" id="MobiDB-lite"/>
    </source>
</evidence>
<sequence length="105" mass="11872">MTGHTDVSPPPEERVLQSSQQQHGITAGGKSDEIMQIHQKLLQFKLQRGRQPDLDASLLPYSGQNFPLLLRQSLVASTPTCWRPKPYRFGPLEGREAQENQSQTY</sequence>
<dbReference type="AlphaFoldDB" id="A0A4Z2IU82"/>
<dbReference type="Proteomes" id="UP000314294">
    <property type="component" value="Unassembled WGS sequence"/>
</dbReference>
<evidence type="ECO:0000313" key="3">
    <source>
        <dbReference type="Proteomes" id="UP000314294"/>
    </source>
</evidence>
<feature type="region of interest" description="Disordered" evidence="1">
    <location>
        <begin position="86"/>
        <end position="105"/>
    </location>
</feature>